<dbReference type="Gene3D" id="2.130.10.10">
    <property type="entry name" value="YVTN repeat-like/Quinoprotein amine dehydrogenase"/>
    <property type="match status" value="3"/>
</dbReference>
<feature type="domain" description="Histidine kinase" evidence="9">
    <location>
        <begin position="843"/>
        <end position="1061"/>
    </location>
</feature>
<dbReference type="PANTHER" id="PTHR43047">
    <property type="entry name" value="TWO-COMPONENT HISTIDINE PROTEIN KINASE"/>
    <property type="match status" value="1"/>
</dbReference>
<dbReference type="Gene3D" id="1.10.287.130">
    <property type="match status" value="1"/>
</dbReference>
<dbReference type="Pfam" id="PF07495">
    <property type="entry name" value="Y_Y_Y"/>
    <property type="match status" value="1"/>
</dbReference>
<organism evidence="11 12">
    <name type="scientific">Pseudoxanthomonas composti</name>
    <dbReference type="NCBI Taxonomy" id="2137479"/>
    <lineage>
        <taxon>Bacteria</taxon>
        <taxon>Pseudomonadati</taxon>
        <taxon>Pseudomonadota</taxon>
        <taxon>Gammaproteobacteria</taxon>
        <taxon>Lysobacterales</taxon>
        <taxon>Lysobacteraceae</taxon>
        <taxon>Pseudoxanthomonas</taxon>
    </lineage>
</organism>
<feature type="transmembrane region" description="Helical" evidence="8">
    <location>
        <begin position="785"/>
        <end position="810"/>
    </location>
</feature>
<evidence type="ECO:0000256" key="5">
    <source>
        <dbReference type="ARBA" id="ARBA00022777"/>
    </source>
</evidence>
<dbReference type="Proteomes" id="UP000289784">
    <property type="component" value="Unassembled WGS sequence"/>
</dbReference>
<dbReference type="InterPro" id="IPR011006">
    <property type="entry name" value="CheY-like_superfamily"/>
</dbReference>
<keyword evidence="8" id="KW-0812">Transmembrane</keyword>
<dbReference type="InterPro" id="IPR011110">
    <property type="entry name" value="Reg_prop"/>
</dbReference>
<dbReference type="PROSITE" id="PS50110">
    <property type="entry name" value="RESPONSE_REGULATORY"/>
    <property type="match status" value="1"/>
</dbReference>
<evidence type="ECO:0000256" key="4">
    <source>
        <dbReference type="ARBA" id="ARBA00022679"/>
    </source>
</evidence>
<reference evidence="11 12" key="1">
    <citation type="submission" date="2019-01" db="EMBL/GenBank/DDBJ databases">
        <title>Pseudoxanthomonas composti sp. nov., isolated from compost.</title>
        <authorList>
            <person name="Yang G."/>
        </authorList>
    </citation>
    <scope>NUCLEOTIDE SEQUENCE [LARGE SCALE GENOMIC DNA]</scope>
    <source>
        <strain evidence="11 12">GSS15</strain>
    </source>
</reference>
<dbReference type="Pfam" id="PF00072">
    <property type="entry name" value="Response_reg"/>
    <property type="match status" value="1"/>
</dbReference>
<dbReference type="SMART" id="SM00387">
    <property type="entry name" value="HATPase_c"/>
    <property type="match status" value="1"/>
</dbReference>
<sequence length="1207" mass="131850">MSRTGAKRIMGGSRGAGSRRRAWLLLWAWLLPALAWAGVGHNHQRVPEMPRFRTLTVADGLPSDSVLSVATDADGYVWVATIDGLARFDGVDFSVWRHEPGNPDSLPANYLQWVYPDQRGRVFVAPDSMGVAYLETATGRFHSLYNDGKGPITEESIYSITGSKGEVWFAGPDQGVWRLRADGGVDHYTKENTQGGLPSTRAMVVGFDLSGRLWAGTDVGIAYFDGKTFVATPLPVDGKPLVFSLSQAGGYLWAGTSNGVFRMGAKGVWETVPWSAMFAHANMVWNIGAANDGGYWIGSPKGLWRTHGVDAPVPVPVQAGAPVRTVSGFARAPNGGLWLSQLGLGLSYLRSDWQRMASYVPQVDTSDGVHCNLIRAKAERGLWQFDREGRLEHLDQRTGTVVATPWTFPQLARGRIAHGTEDGVGGLWLITLDPAELVRIDLETGAFRHWTPRDKVDAATEYVATQVLAPGDGTVWVRSPHSHQIQVRDARSGRILRTVAETEEMSLSVFQMSSDPQGRVWISNGKMARWDDSTGHFKEEPGLGNGASSAFAFADADHLWLHGDGGLQLWERSGGGWRVTRTLAPGAELPEIESVGMQLDPRGRIWLATRRGLFRINPHHVDGSFDVRLFGVRDGMRSQEFTDRCLLDLGQGILAGAFTDGSITLLDTALDDPLAGSPPLKVEQITVMREGRRIDLPVEGGFRLRPDDRELQVDARVLAYDDPLANQYRTRLSGFDPGWVNQGNSGTRMLSSLRPGDYRLDIQGIDATGNVSSVVALSFSVAPPWYASAWGVTLLLLSGLLLILGSAWAYRRRLRRRAAWLLAEHKREVAEQASLAKTRFLATLGHEVRTPMTGVLGMSELLLETELNPRQRGYAAAIQSAGKHLLRLVNDALDLARIEAGKLPLDQQDFELRALVEEAAVLVRPMAERKRLAFDCQIAAEVPQVLRGDPARLRQILLNLLLNAVKFTEHGRIGLSVAALQPEGVRFEISDTGPGVSLEQQARIFQRFEQAEGARTAARYGGSGLGLAICHELAVAMGGQIQIHSVLGQGTRFTVELPLAGRSGELALAEVDPMRVPPEFTIRILLVEDDPTVADVIRGLLESRGHQVDHAVHGLAAMTEVAMHHYQFALLDLDLPGLDGLSLARQLRAQGFIAPMLAVTARADVEAESLAMEAGFDGFLRKPLTGALLLKAMRAAWMRRQSDQASA</sequence>
<dbReference type="InterPro" id="IPR036097">
    <property type="entry name" value="HisK_dim/P_sf"/>
</dbReference>
<dbReference type="EMBL" id="SAWZ01000001">
    <property type="protein sequence ID" value="RXR08676.1"/>
    <property type="molecule type" value="Genomic_DNA"/>
</dbReference>
<dbReference type="InterPro" id="IPR003594">
    <property type="entry name" value="HATPase_dom"/>
</dbReference>
<keyword evidence="8" id="KW-1133">Transmembrane helix</keyword>
<dbReference type="EC" id="2.7.13.3" evidence="2"/>
<dbReference type="CDD" id="cd16922">
    <property type="entry name" value="HATPase_EvgS-ArcB-TorS-like"/>
    <property type="match status" value="1"/>
</dbReference>
<gene>
    <name evidence="11" type="ORF">EPA99_02350</name>
</gene>
<name>A0A4Q1K279_9GAMM</name>
<dbReference type="SMART" id="SM00388">
    <property type="entry name" value="HisKA"/>
    <property type="match status" value="1"/>
</dbReference>
<keyword evidence="12" id="KW-1185">Reference proteome</keyword>
<dbReference type="InterPro" id="IPR001789">
    <property type="entry name" value="Sig_transdc_resp-reg_receiver"/>
</dbReference>
<dbReference type="Gene3D" id="3.30.565.10">
    <property type="entry name" value="Histidine kinase-like ATPase, C-terminal domain"/>
    <property type="match status" value="1"/>
</dbReference>
<keyword evidence="5 11" id="KW-0418">Kinase</keyword>
<evidence type="ECO:0000256" key="7">
    <source>
        <dbReference type="PROSITE-ProRule" id="PRU00169"/>
    </source>
</evidence>
<dbReference type="Gene3D" id="3.40.50.2300">
    <property type="match status" value="1"/>
</dbReference>
<protein>
    <recommendedName>
        <fullName evidence="2">histidine kinase</fullName>
        <ecNumber evidence="2">2.7.13.3</ecNumber>
    </recommendedName>
</protein>
<dbReference type="InterPro" id="IPR004358">
    <property type="entry name" value="Sig_transdc_His_kin-like_C"/>
</dbReference>
<keyword evidence="3 7" id="KW-0597">Phosphoprotein</keyword>
<evidence type="ECO:0000256" key="8">
    <source>
        <dbReference type="SAM" id="Phobius"/>
    </source>
</evidence>
<dbReference type="Pfam" id="PF02518">
    <property type="entry name" value="HATPase_c"/>
    <property type="match status" value="1"/>
</dbReference>
<dbReference type="GO" id="GO:0005886">
    <property type="term" value="C:plasma membrane"/>
    <property type="evidence" value="ECO:0007669"/>
    <property type="project" value="TreeGrafter"/>
</dbReference>
<evidence type="ECO:0000256" key="1">
    <source>
        <dbReference type="ARBA" id="ARBA00000085"/>
    </source>
</evidence>
<feature type="domain" description="Response regulatory" evidence="10">
    <location>
        <begin position="1083"/>
        <end position="1197"/>
    </location>
</feature>
<keyword evidence="8" id="KW-0472">Membrane</keyword>
<feature type="modified residue" description="4-aspartylphosphate" evidence="7">
    <location>
        <position position="1132"/>
    </location>
</feature>
<keyword evidence="4" id="KW-0808">Transferase</keyword>
<proteinExistence type="predicted"/>
<dbReference type="PANTHER" id="PTHR43047:SF72">
    <property type="entry name" value="OSMOSENSING HISTIDINE PROTEIN KINASE SLN1"/>
    <property type="match status" value="1"/>
</dbReference>
<dbReference type="GO" id="GO:0000155">
    <property type="term" value="F:phosphorelay sensor kinase activity"/>
    <property type="evidence" value="ECO:0007669"/>
    <property type="project" value="InterPro"/>
</dbReference>
<comment type="caution">
    <text evidence="11">The sequence shown here is derived from an EMBL/GenBank/DDBJ whole genome shotgun (WGS) entry which is preliminary data.</text>
</comment>
<dbReference type="SUPFAM" id="SSF63829">
    <property type="entry name" value="Calcium-dependent phosphotriesterase"/>
    <property type="match status" value="2"/>
</dbReference>
<dbReference type="PROSITE" id="PS50109">
    <property type="entry name" value="HIS_KIN"/>
    <property type="match status" value="1"/>
</dbReference>
<dbReference type="CDD" id="cd00082">
    <property type="entry name" value="HisKA"/>
    <property type="match status" value="1"/>
</dbReference>
<dbReference type="InterPro" id="IPR003661">
    <property type="entry name" value="HisK_dim/P_dom"/>
</dbReference>
<dbReference type="FunFam" id="3.30.565.10:FF:000010">
    <property type="entry name" value="Sensor histidine kinase RcsC"/>
    <property type="match status" value="1"/>
</dbReference>
<dbReference type="SUPFAM" id="SSF52172">
    <property type="entry name" value="CheY-like"/>
    <property type="match status" value="1"/>
</dbReference>
<dbReference type="InterPro" id="IPR005467">
    <property type="entry name" value="His_kinase_dom"/>
</dbReference>
<dbReference type="Pfam" id="PF00512">
    <property type="entry name" value="HisKA"/>
    <property type="match status" value="1"/>
</dbReference>
<dbReference type="FunFam" id="1.10.287.130:FF:000028">
    <property type="entry name" value="Hybrid signal transduction histidine kinase"/>
    <property type="match status" value="1"/>
</dbReference>
<dbReference type="OrthoDB" id="176203at2"/>
<evidence type="ECO:0000259" key="10">
    <source>
        <dbReference type="PROSITE" id="PS50110"/>
    </source>
</evidence>
<evidence type="ECO:0000256" key="3">
    <source>
        <dbReference type="ARBA" id="ARBA00022553"/>
    </source>
</evidence>
<dbReference type="InterPro" id="IPR011123">
    <property type="entry name" value="Y_Y_Y"/>
</dbReference>
<dbReference type="Gene3D" id="2.60.40.10">
    <property type="entry name" value="Immunoglobulins"/>
    <property type="match status" value="1"/>
</dbReference>
<keyword evidence="6" id="KW-0902">Two-component regulatory system</keyword>
<dbReference type="InterPro" id="IPR036890">
    <property type="entry name" value="HATPase_C_sf"/>
</dbReference>
<evidence type="ECO:0000313" key="12">
    <source>
        <dbReference type="Proteomes" id="UP000289784"/>
    </source>
</evidence>
<accession>A0A4Q1K279</accession>
<dbReference type="PRINTS" id="PR00344">
    <property type="entry name" value="BCTRLSENSOR"/>
</dbReference>
<evidence type="ECO:0000256" key="6">
    <source>
        <dbReference type="ARBA" id="ARBA00023012"/>
    </source>
</evidence>
<comment type="catalytic activity">
    <reaction evidence="1">
        <text>ATP + protein L-histidine = ADP + protein N-phospho-L-histidine.</text>
        <dbReference type="EC" id="2.7.13.3"/>
    </reaction>
</comment>
<dbReference type="AlphaFoldDB" id="A0A4Q1K279"/>
<evidence type="ECO:0000259" key="9">
    <source>
        <dbReference type="PROSITE" id="PS50109"/>
    </source>
</evidence>
<dbReference type="SUPFAM" id="SSF47384">
    <property type="entry name" value="Homodimeric domain of signal transducing histidine kinase"/>
    <property type="match status" value="1"/>
</dbReference>
<dbReference type="CDD" id="cd17546">
    <property type="entry name" value="REC_hyHK_CKI1_RcsC-like"/>
    <property type="match status" value="1"/>
</dbReference>
<evidence type="ECO:0000313" key="11">
    <source>
        <dbReference type="EMBL" id="RXR08676.1"/>
    </source>
</evidence>
<dbReference type="GO" id="GO:0009927">
    <property type="term" value="F:histidine phosphotransfer kinase activity"/>
    <property type="evidence" value="ECO:0007669"/>
    <property type="project" value="TreeGrafter"/>
</dbReference>
<dbReference type="Pfam" id="PF07494">
    <property type="entry name" value="Reg_prop"/>
    <property type="match status" value="1"/>
</dbReference>
<dbReference type="InterPro" id="IPR015943">
    <property type="entry name" value="WD40/YVTN_repeat-like_dom_sf"/>
</dbReference>
<evidence type="ECO:0000256" key="2">
    <source>
        <dbReference type="ARBA" id="ARBA00012438"/>
    </source>
</evidence>
<dbReference type="SMART" id="SM00448">
    <property type="entry name" value="REC"/>
    <property type="match status" value="1"/>
</dbReference>
<dbReference type="InterPro" id="IPR013783">
    <property type="entry name" value="Ig-like_fold"/>
</dbReference>
<dbReference type="SUPFAM" id="SSF55874">
    <property type="entry name" value="ATPase domain of HSP90 chaperone/DNA topoisomerase II/histidine kinase"/>
    <property type="match status" value="1"/>
</dbReference>